<gene>
    <name evidence="1" type="ORF">SPARVUS_LOCUS905782</name>
</gene>
<protein>
    <submittedName>
        <fullName evidence="1">Uncharacterized protein</fullName>
    </submittedName>
</protein>
<dbReference type="EMBL" id="CATNWA010000278">
    <property type="protein sequence ID" value="CAI9535664.1"/>
    <property type="molecule type" value="Genomic_DNA"/>
</dbReference>
<evidence type="ECO:0000313" key="2">
    <source>
        <dbReference type="Proteomes" id="UP001162483"/>
    </source>
</evidence>
<organism evidence="1 2">
    <name type="scientific">Staurois parvus</name>
    <dbReference type="NCBI Taxonomy" id="386267"/>
    <lineage>
        <taxon>Eukaryota</taxon>
        <taxon>Metazoa</taxon>
        <taxon>Chordata</taxon>
        <taxon>Craniata</taxon>
        <taxon>Vertebrata</taxon>
        <taxon>Euteleostomi</taxon>
        <taxon>Amphibia</taxon>
        <taxon>Batrachia</taxon>
        <taxon>Anura</taxon>
        <taxon>Neobatrachia</taxon>
        <taxon>Ranoidea</taxon>
        <taxon>Ranidae</taxon>
        <taxon>Staurois</taxon>
    </lineage>
</organism>
<comment type="caution">
    <text evidence="1">The sequence shown here is derived from an EMBL/GenBank/DDBJ whole genome shotgun (WGS) entry which is preliminary data.</text>
</comment>
<sequence>MTYLQNVKRKTLFFFKMFRLFNLYSEKIKIPVVNKYHQKKALSVSQNYKNFVWVQCCIAIQNATALKAENWPGQEGGERAREASG</sequence>
<accession>A0ABN9AJQ3</accession>
<dbReference type="Proteomes" id="UP001162483">
    <property type="component" value="Unassembled WGS sequence"/>
</dbReference>
<reference evidence="1" key="1">
    <citation type="submission" date="2023-05" db="EMBL/GenBank/DDBJ databases">
        <authorList>
            <person name="Stuckert A."/>
        </authorList>
    </citation>
    <scope>NUCLEOTIDE SEQUENCE</scope>
</reference>
<keyword evidence="2" id="KW-1185">Reference proteome</keyword>
<name>A0ABN9AJQ3_9NEOB</name>
<evidence type="ECO:0000313" key="1">
    <source>
        <dbReference type="EMBL" id="CAI9535664.1"/>
    </source>
</evidence>
<proteinExistence type="predicted"/>